<dbReference type="Gene3D" id="2.30.30.40">
    <property type="entry name" value="SH3 Domains"/>
    <property type="match status" value="1"/>
</dbReference>
<dbReference type="EMBL" id="JAJJHW010000824">
    <property type="protein sequence ID" value="KAH8381239.1"/>
    <property type="molecule type" value="Genomic_DNA"/>
</dbReference>
<proteinExistence type="predicted"/>
<evidence type="ECO:0000256" key="11">
    <source>
        <dbReference type="ARBA" id="ARBA00064966"/>
    </source>
</evidence>
<dbReference type="PROSITE" id="PS50002">
    <property type="entry name" value="SH3"/>
    <property type="match status" value="1"/>
</dbReference>
<dbReference type="Gene3D" id="1.20.1270.60">
    <property type="entry name" value="Arfaptin homology (AH) domain/BAR domain"/>
    <property type="match status" value="1"/>
</dbReference>
<dbReference type="PANTHER" id="PTHR23065:SF11">
    <property type="entry name" value="SYNDAPIN, ISOFORM C"/>
    <property type="match status" value="1"/>
</dbReference>
<dbReference type="GO" id="GO:0030100">
    <property type="term" value="P:regulation of endocytosis"/>
    <property type="evidence" value="ECO:0007669"/>
    <property type="project" value="TreeGrafter"/>
</dbReference>
<dbReference type="SMART" id="SM00055">
    <property type="entry name" value="FCH"/>
    <property type="match status" value="1"/>
</dbReference>
<evidence type="ECO:0000256" key="8">
    <source>
        <dbReference type="ARBA" id="ARBA00023054"/>
    </source>
</evidence>
<dbReference type="GO" id="GO:0097320">
    <property type="term" value="P:plasma membrane tubulation"/>
    <property type="evidence" value="ECO:0007669"/>
    <property type="project" value="TreeGrafter"/>
</dbReference>
<feature type="compositionally biased region" description="Polar residues" evidence="15">
    <location>
        <begin position="363"/>
        <end position="390"/>
    </location>
</feature>
<dbReference type="AlphaFoldDB" id="A0AAD4K6L2"/>
<dbReference type="GO" id="GO:0005886">
    <property type="term" value="C:plasma membrane"/>
    <property type="evidence" value="ECO:0007669"/>
    <property type="project" value="UniProtKB-SubCell"/>
</dbReference>
<organism evidence="18 19">
    <name type="scientific">Drosophila rubida</name>
    <dbReference type="NCBI Taxonomy" id="30044"/>
    <lineage>
        <taxon>Eukaryota</taxon>
        <taxon>Metazoa</taxon>
        <taxon>Ecdysozoa</taxon>
        <taxon>Arthropoda</taxon>
        <taxon>Hexapoda</taxon>
        <taxon>Insecta</taxon>
        <taxon>Pterygota</taxon>
        <taxon>Neoptera</taxon>
        <taxon>Endopterygota</taxon>
        <taxon>Diptera</taxon>
        <taxon>Brachycera</taxon>
        <taxon>Muscomorpha</taxon>
        <taxon>Ephydroidea</taxon>
        <taxon>Drosophilidae</taxon>
        <taxon>Drosophila</taxon>
    </lineage>
</organism>
<evidence type="ECO:0000256" key="6">
    <source>
        <dbReference type="ARBA" id="ARBA00022490"/>
    </source>
</evidence>
<sequence>MSHHSDDQLLQAGSDSFWEPGNYKRTTKRIEDSYKLCNDLQQLIQERADIEKGYAKNLRAWSKKWGELIEKGPEYGTTEAAWKGVLTESERLSDVHMKIKDNLCNDVNTQIKTWQKDNYHHTLMQIKERKDMEDLFKKAQKPWAKLLAKVEKAKSDYHSACKTERSATNQERNANADSSLSPDQVRTILCTMYRQLYGFANMCISLQVKKMHDRVQKTKDQVQKCREKYEQAIGEITKYNSVYIEDMTSVFEKCQTMEKTRLQFFKEVLFSVHGCLDPTKVQSLPQIYEEFYHTINNADQQKDLKWWSNNHGINMAMNWPAFVEYTEEFRDIAKGNKSKEALPAAPITLINQRPVAEDVHEYPSTNSLKKNASVNSKTSGKSSQQEQAAITQTSATTVEAKSAVSSTATAATATAAASTATAAAAAAASNRNSSVTNGNGKVDANPFDEEEEWDETDNVLVDNGEPGVPVKALYDYDGAESDELTFKQGEVFEKLEDEDEQGWCKGRMNGRVGLYPANYVEVFHS</sequence>
<dbReference type="InterPro" id="IPR036028">
    <property type="entry name" value="SH3-like_dom_sf"/>
</dbReference>
<dbReference type="CDD" id="cd07655">
    <property type="entry name" value="F-BAR_PACSIN"/>
    <property type="match status" value="1"/>
</dbReference>
<evidence type="ECO:0000256" key="15">
    <source>
        <dbReference type="SAM" id="MobiDB-lite"/>
    </source>
</evidence>
<evidence type="ECO:0000256" key="2">
    <source>
        <dbReference type="ARBA" id="ARBA00004236"/>
    </source>
</evidence>
<dbReference type="PRINTS" id="PR00452">
    <property type="entry name" value="SH3DOMAIN"/>
</dbReference>
<dbReference type="PROSITE" id="PS51741">
    <property type="entry name" value="F_BAR"/>
    <property type="match status" value="1"/>
</dbReference>
<keyword evidence="8 13" id="KW-0175">Coiled coil</keyword>
<evidence type="ECO:0000256" key="5">
    <source>
        <dbReference type="ARBA" id="ARBA00022475"/>
    </source>
</evidence>
<comment type="caution">
    <text evidence="18">The sequence shown here is derived from an EMBL/GenBank/DDBJ whole genome shotgun (WGS) entry which is preliminary data.</text>
</comment>
<feature type="compositionally biased region" description="Acidic residues" evidence="15">
    <location>
        <begin position="446"/>
        <end position="457"/>
    </location>
</feature>
<dbReference type="SMART" id="SM00326">
    <property type="entry name" value="SH3"/>
    <property type="match status" value="1"/>
</dbReference>
<keyword evidence="9" id="KW-0472">Membrane</keyword>
<dbReference type="SUPFAM" id="SSF103657">
    <property type="entry name" value="BAR/IMD domain-like"/>
    <property type="match status" value="1"/>
</dbReference>
<dbReference type="Proteomes" id="UP001200034">
    <property type="component" value="Unassembled WGS sequence"/>
</dbReference>
<keyword evidence="6" id="KW-0963">Cytoplasm</keyword>
<feature type="region of interest" description="Disordered" evidence="15">
    <location>
        <begin position="361"/>
        <end position="390"/>
    </location>
</feature>
<evidence type="ECO:0000313" key="19">
    <source>
        <dbReference type="Proteomes" id="UP001200034"/>
    </source>
</evidence>
<evidence type="ECO:0000256" key="1">
    <source>
        <dbReference type="ARBA" id="ARBA00004184"/>
    </source>
</evidence>
<dbReference type="FunFam" id="1.20.1270.60:FF:000009">
    <property type="entry name" value="Protein kinase C and casein kinase substrate in neurons 2"/>
    <property type="match status" value="1"/>
</dbReference>
<evidence type="ECO:0000256" key="9">
    <source>
        <dbReference type="ARBA" id="ARBA00023136"/>
    </source>
</evidence>
<evidence type="ECO:0000313" key="18">
    <source>
        <dbReference type="EMBL" id="KAH8381239.1"/>
    </source>
</evidence>
<keyword evidence="4 12" id="KW-0728">SH3 domain</keyword>
<comment type="subcellular location">
    <subcellularLocation>
        <location evidence="2">Cell membrane</location>
    </subcellularLocation>
    <subcellularLocation>
        <location evidence="3">Cytoplasm</location>
    </subcellularLocation>
    <subcellularLocation>
        <location evidence="1">Endomembrane system</location>
        <topology evidence="1">Peripheral membrane protein</topology>
    </subcellularLocation>
</comment>
<evidence type="ECO:0000256" key="14">
    <source>
        <dbReference type="SAM" id="Coils"/>
    </source>
</evidence>
<dbReference type="InterPro" id="IPR001060">
    <property type="entry name" value="FCH_dom"/>
</dbReference>
<evidence type="ECO:0000256" key="3">
    <source>
        <dbReference type="ARBA" id="ARBA00004496"/>
    </source>
</evidence>
<evidence type="ECO:0000256" key="12">
    <source>
        <dbReference type="PROSITE-ProRule" id="PRU00192"/>
    </source>
</evidence>
<evidence type="ECO:0000256" key="7">
    <source>
        <dbReference type="ARBA" id="ARBA00022553"/>
    </source>
</evidence>
<protein>
    <recommendedName>
        <fullName evidence="20">Protein kinase C and casein kinase substrate in neurons protein 1</fullName>
    </recommendedName>
</protein>
<evidence type="ECO:0000256" key="4">
    <source>
        <dbReference type="ARBA" id="ARBA00022443"/>
    </source>
</evidence>
<feature type="coiled-coil region" evidence="14">
    <location>
        <begin position="208"/>
        <end position="235"/>
    </location>
</feature>
<keyword evidence="7" id="KW-0597">Phosphoprotein</keyword>
<feature type="region of interest" description="Disordered" evidence="15">
    <location>
        <begin position="428"/>
        <end position="466"/>
    </location>
</feature>
<dbReference type="GO" id="GO:0007010">
    <property type="term" value="P:cytoskeleton organization"/>
    <property type="evidence" value="ECO:0007669"/>
    <property type="project" value="TreeGrafter"/>
</dbReference>
<dbReference type="SUPFAM" id="SSF50044">
    <property type="entry name" value="SH3-domain"/>
    <property type="match status" value="1"/>
</dbReference>
<evidence type="ECO:0000259" key="17">
    <source>
        <dbReference type="PROSITE" id="PS51741"/>
    </source>
</evidence>
<keyword evidence="5" id="KW-1003">Cell membrane</keyword>
<dbReference type="GO" id="GO:0005543">
    <property type="term" value="F:phospholipid binding"/>
    <property type="evidence" value="ECO:0007669"/>
    <property type="project" value="TreeGrafter"/>
</dbReference>
<name>A0AAD4K6L2_9MUSC</name>
<gene>
    <name evidence="18" type="ORF">KR093_000307</name>
</gene>
<evidence type="ECO:0000259" key="16">
    <source>
        <dbReference type="PROSITE" id="PS50002"/>
    </source>
</evidence>
<accession>A0AAD4K6L2</accession>
<feature type="domain" description="SH3" evidence="16">
    <location>
        <begin position="465"/>
        <end position="525"/>
    </location>
</feature>
<keyword evidence="19" id="KW-1185">Reference proteome</keyword>
<reference evidence="18" key="1">
    <citation type="journal article" date="2021" name="Mol. Ecol. Resour.">
        <title>Phylogenomic analyses of the genus Drosophila reveals genomic signals of climate adaptation.</title>
        <authorList>
            <person name="Li F."/>
            <person name="Rane R.V."/>
            <person name="Luria V."/>
            <person name="Xiong Z."/>
            <person name="Chen J."/>
            <person name="Li Z."/>
            <person name="Catullo R.A."/>
            <person name="Griffin P.C."/>
            <person name="Schiffer M."/>
            <person name="Pearce S."/>
            <person name="Lee S.F."/>
            <person name="McElroy K."/>
            <person name="Stocker A."/>
            <person name="Shirriffs J."/>
            <person name="Cockerell F."/>
            <person name="Coppin C."/>
            <person name="Sgro C.M."/>
            <person name="Karger A."/>
            <person name="Cain J.W."/>
            <person name="Weber J.A."/>
            <person name="Santpere G."/>
            <person name="Kirschner M.W."/>
            <person name="Hoffmann A.A."/>
            <person name="Oakeshott J.G."/>
            <person name="Zhang G."/>
        </authorList>
    </citation>
    <scope>NUCLEOTIDE SEQUENCE</scope>
    <source>
        <strain evidence="18">BGI-SZ-2011g</strain>
    </source>
</reference>
<dbReference type="PANTHER" id="PTHR23065">
    <property type="entry name" value="PROLINE-SERINE-THREONINE PHOSPHATASE INTERACTING PROTEIN 1"/>
    <property type="match status" value="1"/>
</dbReference>
<dbReference type="InterPro" id="IPR031160">
    <property type="entry name" value="F_BAR_dom"/>
</dbReference>
<comment type="subunit">
    <text evidence="11">Homodimer. May form heterooligomers with other PACSINs. Interacts (via SH3 domain) with DNM1, SYNJ1 and WASL. Interacts with TRPV4.</text>
</comment>
<evidence type="ECO:0000256" key="13">
    <source>
        <dbReference type="PROSITE-ProRule" id="PRU01077"/>
    </source>
</evidence>
<dbReference type="CDD" id="cd11843">
    <property type="entry name" value="SH3_PACSIN"/>
    <property type="match status" value="1"/>
</dbReference>
<evidence type="ECO:0000256" key="10">
    <source>
        <dbReference type="ARBA" id="ARBA00055545"/>
    </source>
</evidence>
<dbReference type="InterPro" id="IPR027267">
    <property type="entry name" value="AH/BAR_dom_sf"/>
</dbReference>
<dbReference type="InterPro" id="IPR001452">
    <property type="entry name" value="SH3_domain"/>
</dbReference>
<feature type="domain" description="F-BAR" evidence="17">
    <location>
        <begin position="10"/>
        <end position="303"/>
    </location>
</feature>
<dbReference type="Pfam" id="PF00018">
    <property type="entry name" value="SH3_1"/>
    <property type="match status" value="1"/>
</dbReference>
<dbReference type="Pfam" id="PF00611">
    <property type="entry name" value="FCH"/>
    <property type="match status" value="1"/>
</dbReference>
<dbReference type="GO" id="GO:0005768">
    <property type="term" value="C:endosome"/>
    <property type="evidence" value="ECO:0007669"/>
    <property type="project" value="TreeGrafter"/>
</dbReference>
<feature type="compositionally biased region" description="Polar residues" evidence="15">
    <location>
        <begin position="430"/>
        <end position="439"/>
    </location>
</feature>
<comment type="function">
    <text evidence="10">Plays a role in endocytosis and regulates internalization of plasma membrane proteins. Overexpression impairs internalization of SLC2A1/GLUT1 and TRPV4 and increases the levels of SLC2A1/GLUT1 and TRPV4 at the cell membrane. Inhibits the TRPV4 calcium channel activity.</text>
</comment>
<evidence type="ECO:0008006" key="20">
    <source>
        <dbReference type="Google" id="ProtNLM"/>
    </source>
</evidence>
<dbReference type="FunFam" id="2.30.30.40:FF:000014">
    <property type="entry name" value="Kinase C and casein kinase substrate in neurons protein"/>
    <property type="match status" value="1"/>
</dbReference>